<reference evidence="4" key="1">
    <citation type="submission" date="2024-02" db="EMBL/GenBank/DDBJ databases">
        <title>Genome sequences of strain Gemmobacter sp. JM10B15.</title>
        <authorList>
            <person name="Zhang M."/>
        </authorList>
    </citation>
    <scope>NUCLEOTIDE SEQUENCE</scope>
    <source>
        <strain evidence="4">JM10B15</strain>
    </source>
</reference>
<dbReference type="Pfam" id="PF08240">
    <property type="entry name" value="ADH_N"/>
    <property type="match status" value="1"/>
</dbReference>
<gene>
    <name evidence="4" type="ORF">V6590_07195</name>
</gene>
<dbReference type="InterPro" id="IPR036291">
    <property type="entry name" value="NAD(P)-bd_dom_sf"/>
</dbReference>
<evidence type="ECO:0000256" key="1">
    <source>
        <dbReference type="ARBA" id="ARBA00022857"/>
    </source>
</evidence>
<name>A0ABU8BTA8_9RHOB</name>
<dbReference type="SUPFAM" id="SSF50129">
    <property type="entry name" value="GroES-like"/>
    <property type="match status" value="1"/>
</dbReference>
<keyword evidence="5" id="KW-1185">Reference proteome</keyword>
<protein>
    <submittedName>
        <fullName evidence="4">NAD(P)-dependent alcohol dehydrogenase</fullName>
    </submittedName>
</protein>
<feature type="domain" description="Enoyl reductase (ER)" evidence="3">
    <location>
        <begin position="10"/>
        <end position="319"/>
    </location>
</feature>
<keyword evidence="2" id="KW-0560">Oxidoreductase</keyword>
<proteinExistence type="predicted"/>
<dbReference type="Gene3D" id="3.90.180.10">
    <property type="entry name" value="Medium-chain alcohol dehydrogenases, catalytic domain"/>
    <property type="match status" value="1"/>
</dbReference>
<evidence type="ECO:0000313" key="4">
    <source>
        <dbReference type="EMBL" id="MEH7827928.1"/>
    </source>
</evidence>
<dbReference type="InterPro" id="IPR013154">
    <property type="entry name" value="ADH-like_N"/>
</dbReference>
<dbReference type="Proteomes" id="UP001431963">
    <property type="component" value="Unassembled WGS sequence"/>
</dbReference>
<evidence type="ECO:0000259" key="3">
    <source>
        <dbReference type="SMART" id="SM00829"/>
    </source>
</evidence>
<dbReference type="EMBL" id="JBALHR010000003">
    <property type="protein sequence ID" value="MEH7827928.1"/>
    <property type="molecule type" value="Genomic_DNA"/>
</dbReference>
<evidence type="ECO:0000256" key="2">
    <source>
        <dbReference type="ARBA" id="ARBA00023002"/>
    </source>
</evidence>
<evidence type="ECO:0000313" key="5">
    <source>
        <dbReference type="Proteomes" id="UP001431963"/>
    </source>
</evidence>
<dbReference type="SMART" id="SM00829">
    <property type="entry name" value="PKS_ER"/>
    <property type="match status" value="1"/>
</dbReference>
<dbReference type="CDD" id="cd08267">
    <property type="entry name" value="MDR1"/>
    <property type="match status" value="1"/>
</dbReference>
<sequence length="322" mass="33720">MRAARVRAYGGPEVIEIVEMPDPQPGPGQIAVKVIASTLSAADLRIRAGRFPPGLGLLARLALGWNRPRHAVLGHDLCGRVIACGPGVTRFAPGDEVVAMTGLRAGAHAEICVLQAEGAVIPRPTQLSPAEAAALGFGGTTALHFLRDRAQLQVGEQLLVMGAAGAVGSAAVQIGRALGAEVTGLVRRHQAEIMARLETGMLEAEGFDARAPGRQWDVILDTTGTATLRNMAAALAPDGRLAALAAGLPDMLSGLGNPLRRRKILTGPAPERRSDLAELARLAAEGRFRPVVDTAIPFHRIHEAHAFAEAGRKRGNLVIGFL</sequence>
<dbReference type="PANTHER" id="PTHR48106:SF18">
    <property type="entry name" value="QUINONE OXIDOREDUCTASE PIG3"/>
    <property type="match status" value="1"/>
</dbReference>
<dbReference type="InterPro" id="IPR011032">
    <property type="entry name" value="GroES-like_sf"/>
</dbReference>
<dbReference type="InterPro" id="IPR020843">
    <property type="entry name" value="ER"/>
</dbReference>
<dbReference type="SUPFAM" id="SSF51735">
    <property type="entry name" value="NAD(P)-binding Rossmann-fold domains"/>
    <property type="match status" value="1"/>
</dbReference>
<dbReference type="Gene3D" id="3.40.50.720">
    <property type="entry name" value="NAD(P)-binding Rossmann-like Domain"/>
    <property type="match status" value="1"/>
</dbReference>
<accession>A0ABU8BTA8</accession>
<dbReference type="PANTHER" id="PTHR48106">
    <property type="entry name" value="QUINONE OXIDOREDUCTASE PIG3-RELATED"/>
    <property type="match status" value="1"/>
</dbReference>
<dbReference type="RefSeq" id="WP_335421366.1">
    <property type="nucleotide sequence ID" value="NZ_JBALHR010000003.1"/>
</dbReference>
<dbReference type="Pfam" id="PF13602">
    <property type="entry name" value="ADH_zinc_N_2"/>
    <property type="match status" value="1"/>
</dbReference>
<organism evidence="4 5">
    <name type="scientific">Gemmobacter denitrificans</name>
    <dbReference type="NCBI Taxonomy" id="3123040"/>
    <lineage>
        <taxon>Bacteria</taxon>
        <taxon>Pseudomonadati</taxon>
        <taxon>Pseudomonadota</taxon>
        <taxon>Alphaproteobacteria</taxon>
        <taxon>Rhodobacterales</taxon>
        <taxon>Paracoccaceae</taxon>
        <taxon>Gemmobacter</taxon>
    </lineage>
</organism>
<keyword evidence="1" id="KW-0521">NADP</keyword>
<comment type="caution">
    <text evidence="4">The sequence shown here is derived from an EMBL/GenBank/DDBJ whole genome shotgun (WGS) entry which is preliminary data.</text>
</comment>